<sequence length="381" mass="40612">MLQLGLRSAIRIILTLLITLPLFAIAARAEGKWPMTVKDAAGREVTISAPPKAILLGSGFNLVALSLIHPDPISLLAGWSGDMKGANPEIYESFRRKFPAIADVPLIDDGTLPGLSYETLLTLKADLAILANWQADNEPGQRAIDYLASIGVPVIVVDFNSDPLKDTPDMMRLLGRILERDEQAEAFARFYEDKLALIRSRVAAKPEPRPTVLMDAFPKPDQCCWAYGVGGLGEFLTVAGGRNIAEGALPRAGGTVSAEPVIAANPDVYIATSSPGGVYSGFSIGPGVAGDDAQQTLAAAVKAPVLSGIAAVENGRVHGIWNFFNAIPLNIVAAEAFAHWLRPDIFADLAPEKTLAEINERFAAVPFEGTYTVSLTADTQR</sequence>
<dbReference type="PANTHER" id="PTHR30535:SF34">
    <property type="entry name" value="MOLYBDATE-BINDING PROTEIN MOLA"/>
    <property type="match status" value="1"/>
</dbReference>
<dbReference type="AlphaFoldDB" id="A0A7Y6Q5D1"/>
<dbReference type="CDD" id="cd01139">
    <property type="entry name" value="TroA_f"/>
    <property type="match status" value="1"/>
</dbReference>
<gene>
    <name evidence="2" type="ORF">HT585_10745</name>
</gene>
<comment type="caution">
    <text evidence="2">The sequence shown here is derived from an EMBL/GenBank/DDBJ whole genome shotgun (WGS) entry which is preliminary data.</text>
</comment>
<organism evidence="2 3">
    <name type="scientific">Ensifer oleiphilus</name>
    <dbReference type="NCBI Taxonomy" id="2742698"/>
    <lineage>
        <taxon>Bacteria</taxon>
        <taxon>Pseudomonadati</taxon>
        <taxon>Pseudomonadota</taxon>
        <taxon>Alphaproteobacteria</taxon>
        <taxon>Hyphomicrobiales</taxon>
        <taxon>Rhizobiaceae</taxon>
        <taxon>Sinorhizobium/Ensifer group</taxon>
        <taxon>Ensifer</taxon>
    </lineage>
</organism>
<proteinExistence type="predicted"/>
<dbReference type="Gene3D" id="3.40.50.1980">
    <property type="entry name" value="Nitrogenase molybdenum iron protein domain"/>
    <property type="match status" value="2"/>
</dbReference>
<name>A0A7Y6Q5D1_9HYPH</name>
<dbReference type="Proteomes" id="UP000520198">
    <property type="component" value="Unassembled WGS sequence"/>
</dbReference>
<accession>A0A7Y6Q5D1</accession>
<dbReference type="EMBL" id="JABWDU010000002">
    <property type="protein sequence ID" value="NVD39335.1"/>
    <property type="molecule type" value="Genomic_DNA"/>
</dbReference>
<feature type="domain" description="Fe/B12 periplasmic-binding" evidence="1">
    <location>
        <begin position="61"/>
        <end position="349"/>
    </location>
</feature>
<dbReference type="PROSITE" id="PS50983">
    <property type="entry name" value="FE_B12_PBP"/>
    <property type="match status" value="1"/>
</dbReference>
<dbReference type="PANTHER" id="PTHR30535">
    <property type="entry name" value="VITAMIN B12-BINDING PROTEIN"/>
    <property type="match status" value="1"/>
</dbReference>
<dbReference type="NCBIfam" id="NF010649">
    <property type="entry name" value="PRK14048.1"/>
    <property type="match status" value="1"/>
</dbReference>
<dbReference type="InterPro" id="IPR050902">
    <property type="entry name" value="ABC_Transporter_SBP"/>
</dbReference>
<evidence type="ECO:0000313" key="2">
    <source>
        <dbReference type="EMBL" id="NVD39335.1"/>
    </source>
</evidence>
<dbReference type="SUPFAM" id="SSF53807">
    <property type="entry name" value="Helical backbone' metal receptor"/>
    <property type="match status" value="1"/>
</dbReference>
<evidence type="ECO:0000313" key="3">
    <source>
        <dbReference type="Proteomes" id="UP000520198"/>
    </source>
</evidence>
<protein>
    <submittedName>
        <fullName evidence="2">ABC transporter substrate-binding protein</fullName>
    </submittedName>
</protein>
<dbReference type="Pfam" id="PF01497">
    <property type="entry name" value="Peripla_BP_2"/>
    <property type="match status" value="1"/>
</dbReference>
<evidence type="ECO:0000259" key="1">
    <source>
        <dbReference type="PROSITE" id="PS50983"/>
    </source>
</evidence>
<keyword evidence="3" id="KW-1185">Reference proteome</keyword>
<dbReference type="InterPro" id="IPR002491">
    <property type="entry name" value="ABC_transptr_periplasmic_BD"/>
</dbReference>
<reference evidence="2 3" key="1">
    <citation type="submission" date="2020-06" db="EMBL/GenBank/DDBJ databases">
        <authorList>
            <person name="Grouzdev D.S."/>
        </authorList>
    </citation>
    <scope>NUCLEOTIDE SEQUENCE [LARGE SCALE GENOMIC DNA]</scope>
    <source>
        <strain evidence="2 3">HO-A22</strain>
    </source>
</reference>